<evidence type="ECO:0000256" key="6">
    <source>
        <dbReference type="PROSITE-ProRule" id="PRU10016"/>
    </source>
</evidence>
<feature type="domain" description="Thymidylate synthase/dCMP hydroxymethylase" evidence="7">
    <location>
        <begin position="7"/>
        <end position="298"/>
    </location>
</feature>
<dbReference type="CDD" id="cd00351">
    <property type="entry name" value="TS_Pyrimidine_HMase"/>
    <property type="match status" value="1"/>
</dbReference>
<keyword evidence="5" id="KW-0963">Cytoplasm</keyword>
<feature type="binding site" description="in other chain" evidence="5">
    <location>
        <position position="25"/>
    </location>
    <ligand>
        <name>dUMP</name>
        <dbReference type="ChEBI" id="CHEBI:246422"/>
        <note>ligand shared between dimeric partners</note>
    </ligand>
</feature>
<sequence>MRHPEFQYLDLMSHILEKGDKRIDRTGVGTLSTFGAMLRFDLSDGTVPILTTKKVYWKLAVKEMLWFLTGETNIRPLLQEKVRIWTDWPLAKYRKETGESISQQDFEQRIVEDQAFALKWGELGPVYGKQWRRWQDANGVEHDQIASVIETLKTNPSSRRMLFHGWNVPEIGQMALPPCHMVYQFHVTSAGRLNMLIFQRSCDLLLGAPFNCIGGAALQAMVAQQVGLQLGDLVWMGGDIHLYLNHLDQAREQMTREPRPFPTLKLLRKPDSIDGYRIEDFEVSGYDPYPPILADVAV</sequence>
<feature type="binding site" evidence="5">
    <location>
        <position position="203"/>
    </location>
    <ligand>
        <name>(6R)-5,10-methylene-5,6,7,8-tetrahydrofolate</name>
        <dbReference type="ChEBI" id="CHEBI:15636"/>
    </ligand>
</feature>
<feature type="binding site" evidence="5">
    <location>
        <position position="297"/>
    </location>
    <ligand>
        <name>(6R)-5,10-methylene-5,6,7,8-tetrahydrofolate</name>
        <dbReference type="ChEBI" id="CHEBI:15636"/>
    </ligand>
</feature>
<evidence type="ECO:0000256" key="1">
    <source>
        <dbReference type="ARBA" id="ARBA00011947"/>
    </source>
</evidence>
<dbReference type="EMBL" id="JACHOU010000001">
    <property type="protein sequence ID" value="MBB6352929.1"/>
    <property type="molecule type" value="Genomic_DNA"/>
</dbReference>
<dbReference type="InterPro" id="IPR020940">
    <property type="entry name" value="Thymidylate_synthase_AS"/>
</dbReference>
<feature type="binding site" description="in other chain" evidence="5">
    <location>
        <begin position="241"/>
        <end position="243"/>
    </location>
    <ligand>
        <name>dUMP</name>
        <dbReference type="ChEBI" id="CHEBI:246422"/>
        <note>ligand shared between dimeric partners</note>
    </ligand>
</feature>
<comment type="subunit">
    <text evidence="5">Homodimer.</text>
</comment>
<dbReference type="AlphaFoldDB" id="A0A7X0F4J2"/>
<feature type="active site" evidence="6">
    <location>
        <position position="179"/>
    </location>
</feature>
<dbReference type="UniPathway" id="UPA00575"/>
<dbReference type="InterPro" id="IPR023451">
    <property type="entry name" value="Thymidate_synth/dCMP_Mease_dom"/>
</dbReference>
<evidence type="ECO:0000259" key="7">
    <source>
        <dbReference type="Pfam" id="PF00303"/>
    </source>
</evidence>
<comment type="caution">
    <text evidence="5">Lacks conserved residue(s) required for the propagation of feature annotation.</text>
</comment>
<evidence type="ECO:0000256" key="4">
    <source>
        <dbReference type="ARBA" id="ARBA00022727"/>
    </source>
</evidence>
<feature type="binding site" evidence="5">
    <location>
        <begin position="159"/>
        <end position="160"/>
    </location>
    <ligand>
        <name>dUMP</name>
        <dbReference type="ChEBI" id="CHEBI:246422"/>
        <note>ligand shared between dimeric partners</note>
    </ligand>
</feature>
<comment type="subcellular location">
    <subcellularLocation>
        <location evidence="5">Cytoplasm</location>
    </subcellularLocation>
</comment>
<dbReference type="GO" id="GO:0004799">
    <property type="term" value="F:thymidylate synthase activity"/>
    <property type="evidence" value="ECO:0007669"/>
    <property type="project" value="UniProtKB-UniRule"/>
</dbReference>
<dbReference type="GO" id="GO:0032259">
    <property type="term" value="P:methylation"/>
    <property type="evidence" value="ECO:0007669"/>
    <property type="project" value="UniProtKB-KW"/>
</dbReference>
<dbReference type="InterPro" id="IPR036926">
    <property type="entry name" value="Thymidate_synth/dCMP_Mease_sf"/>
</dbReference>
<reference evidence="8 9" key="1">
    <citation type="submission" date="2020-08" db="EMBL/GenBank/DDBJ databases">
        <title>Genomic Encyclopedia of Type Strains, Phase IV (KMG-IV): sequencing the most valuable type-strain genomes for metagenomic binning, comparative biology and taxonomic classification.</title>
        <authorList>
            <person name="Goeker M."/>
        </authorList>
    </citation>
    <scope>NUCLEOTIDE SEQUENCE [LARGE SCALE GENOMIC DNA]</scope>
    <source>
        <strain evidence="8 9">DSM 7051</strain>
    </source>
</reference>
<gene>
    <name evidence="5" type="primary">thyA</name>
    <name evidence="8" type="ORF">GGR00_000681</name>
</gene>
<protein>
    <recommendedName>
        <fullName evidence="1 5">Thymidylate synthase</fullName>
        <shortName evidence="5">TS</shortName>
        <shortName evidence="5">TSase</shortName>
        <ecNumber evidence="1 5">2.1.1.45</ecNumber>
    </recommendedName>
</protein>
<name>A0A7X0F4J2_9HYPH</name>
<comment type="catalytic activity">
    <reaction evidence="5">
        <text>dUMP + (6R)-5,10-methylene-5,6,7,8-tetrahydrofolate = 7,8-dihydrofolate + dTMP</text>
        <dbReference type="Rhea" id="RHEA:12104"/>
        <dbReference type="ChEBI" id="CHEBI:15636"/>
        <dbReference type="ChEBI" id="CHEBI:57451"/>
        <dbReference type="ChEBI" id="CHEBI:63528"/>
        <dbReference type="ChEBI" id="CHEBI:246422"/>
        <dbReference type="EC" id="2.1.1.45"/>
    </reaction>
</comment>
<dbReference type="Gene3D" id="3.30.572.10">
    <property type="entry name" value="Thymidylate synthase/dCMP hydroxymethylase domain"/>
    <property type="match status" value="1"/>
</dbReference>
<keyword evidence="9" id="KW-1185">Reference proteome</keyword>
<organism evidence="8 9">
    <name type="scientific">Aminobacter aganoensis</name>
    <dbReference type="NCBI Taxonomy" id="83264"/>
    <lineage>
        <taxon>Bacteria</taxon>
        <taxon>Pseudomonadati</taxon>
        <taxon>Pseudomonadota</taxon>
        <taxon>Alphaproteobacteria</taxon>
        <taxon>Hyphomicrobiales</taxon>
        <taxon>Phyllobacteriaceae</taxon>
        <taxon>Aminobacter</taxon>
    </lineage>
</organism>
<dbReference type="PRINTS" id="PR00108">
    <property type="entry name" value="THYMDSNTHASE"/>
</dbReference>
<dbReference type="InterPro" id="IPR045097">
    <property type="entry name" value="Thymidate_synth/dCMP_Mease"/>
</dbReference>
<evidence type="ECO:0000313" key="8">
    <source>
        <dbReference type="EMBL" id="MBB6352929.1"/>
    </source>
</evidence>
<comment type="similarity">
    <text evidence="5">Belongs to the thymidylate synthase family. Bacterial-type ThyA subfamily.</text>
</comment>
<feature type="binding site" description="in other chain" evidence="5">
    <location>
        <begin position="200"/>
        <end position="203"/>
    </location>
    <ligand>
        <name>dUMP</name>
        <dbReference type="ChEBI" id="CHEBI:246422"/>
        <note>ligand shared between dimeric partners</note>
    </ligand>
</feature>
<dbReference type="NCBIfam" id="NF002497">
    <property type="entry name" value="PRK01827.1-3"/>
    <property type="match status" value="1"/>
</dbReference>
<feature type="binding site" description="in other chain" evidence="5">
    <location>
        <position position="211"/>
    </location>
    <ligand>
        <name>dUMP</name>
        <dbReference type="ChEBI" id="CHEBI:246422"/>
        <note>ligand shared between dimeric partners</note>
    </ligand>
</feature>
<evidence type="ECO:0000256" key="5">
    <source>
        <dbReference type="HAMAP-Rule" id="MF_00008"/>
    </source>
</evidence>
<keyword evidence="4 5" id="KW-0545">Nucleotide biosynthesis</keyword>
<evidence type="ECO:0000256" key="3">
    <source>
        <dbReference type="ARBA" id="ARBA00022679"/>
    </source>
</evidence>
<comment type="pathway">
    <text evidence="5">Pyrimidine metabolism; dTTP biosynthesis.</text>
</comment>
<dbReference type="PROSITE" id="PS00091">
    <property type="entry name" value="THYMIDYLATE_SYNTHASE"/>
    <property type="match status" value="1"/>
</dbReference>
<dbReference type="NCBIfam" id="TIGR03284">
    <property type="entry name" value="thym_sym"/>
    <property type="match status" value="1"/>
</dbReference>
<dbReference type="GO" id="GO:0006231">
    <property type="term" value="P:dTMP biosynthetic process"/>
    <property type="evidence" value="ECO:0007669"/>
    <property type="project" value="UniProtKB-UniRule"/>
</dbReference>
<dbReference type="GO" id="GO:0006235">
    <property type="term" value="P:dTTP biosynthetic process"/>
    <property type="evidence" value="ECO:0007669"/>
    <property type="project" value="UniProtKB-UniRule"/>
</dbReference>
<comment type="caution">
    <text evidence="8">The sequence shown here is derived from an EMBL/GenBank/DDBJ whole genome shotgun (WGS) entry which is preliminary data.</text>
</comment>
<dbReference type="HAMAP" id="MF_00008">
    <property type="entry name" value="Thymidy_synth_bact"/>
    <property type="match status" value="1"/>
</dbReference>
<accession>A0A7X0F4J2</accession>
<keyword evidence="2 5" id="KW-0489">Methyltransferase</keyword>
<dbReference type="SUPFAM" id="SSF55831">
    <property type="entry name" value="Thymidylate synthase/dCMP hydroxymethylase"/>
    <property type="match status" value="1"/>
</dbReference>
<feature type="active site" description="Nucleophile" evidence="5">
    <location>
        <position position="179"/>
    </location>
</feature>
<dbReference type="InterPro" id="IPR000398">
    <property type="entry name" value="Thymidylate_synthase"/>
</dbReference>
<dbReference type="GO" id="GO:0005829">
    <property type="term" value="C:cytosol"/>
    <property type="evidence" value="ECO:0007669"/>
    <property type="project" value="TreeGrafter"/>
</dbReference>
<comment type="function">
    <text evidence="5">Catalyzes the reductive methylation of 2'-deoxyuridine-5'-monophosphate (dUMP) to 2'-deoxythymidine-5'-monophosphate (dTMP) while utilizing 5,10-methylenetetrahydrofolate (mTHF) as the methyl donor and reductant in the reaction, yielding dihydrofolate (DHF) as a by-product. This enzymatic reaction provides an intracellular de novo source of dTMP, an essential precursor for DNA biosynthesis.</text>
</comment>
<dbReference type="PANTHER" id="PTHR11548">
    <property type="entry name" value="THYMIDYLATE SYNTHASE 1"/>
    <property type="match status" value="1"/>
</dbReference>
<proteinExistence type="inferred from homology"/>
<dbReference type="Proteomes" id="UP000536262">
    <property type="component" value="Unassembled WGS sequence"/>
</dbReference>
<dbReference type="EC" id="2.1.1.45" evidence="1 5"/>
<keyword evidence="3 5" id="KW-0808">Transferase</keyword>
<evidence type="ECO:0000256" key="2">
    <source>
        <dbReference type="ARBA" id="ARBA00022603"/>
    </source>
</evidence>
<dbReference type="PANTHER" id="PTHR11548:SF1">
    <property type="entry name" value="THYMIDYLATE SYNTHASE 1"/>
    <property type="match status" value="1"/>
</dbReference>
<dbReference type="Pfam" id="PF00303">
    <property type="entry name" value="Thymidylat_synt"/>
    <property type="match status" value="1"/>
</dbReference>
<dbReference type="RefSeq" id="WP_156381058.1">
    <property type="nucleotide sequence ID" value="NZ_BAABEG010000001.1"/>
</dbReference>
<evidence type="ECO:0000313" key="9">
    <source>
        <dbReference type="Proteomes" id="UP000536262"/>
    </source>
</evidence>